<dbReference type="AlphaFoldDB" id="A0A2A2M3V2"/>
<dbReference type="GO" id="GO:0005871">
    <property type="term" value="C:kinesin complex"/>
    <property type="evidence" value="ECO:0007669"/>
    <property type="project" value="InterPro"/>
</dbReference>
<keyword evidence="3" id="KW-0677">Repeat</keyword>
<name>A0A2A2M3V2_9BILA</name>
<proteinExistence type="predicted"/>
<dbReference type="OrthoDB" id="413723at2759"/>
<organism evidence="5 6">
    <name type="scientific">Diploscapter pachys</name>
    <dbReference type="NCBI Taxonomy" id="2018661"/>
    <lineage>
        <taxon>Eukaryota</taxon>
        <taxon>Metazoa</taxon>
        <taxon>Ecdysozoa</taxon>
        <taxon>Nematoda</taxon>
        <taxon>Chromadorea</taxon>
        <taxon>Rhabditida</taxon>
        <taxon>Rhabditina</taxon>
        <taxon>Rhabditomorpha</taxon>
        <taxon>Rhabditoidea</taxon>
        <taxon>Rhabditidae</taxon>
        <taxon>Diploscapter</taxon>
    </lineage>
</organism>
<accession>A0A2A2M3V2</accession>
<dbReference type="InterPro" id="IPR002151">
    <property type="entry name" value="Kinesin_light"/>
</dbReference>
<evidence type="ECO:0000256" key="3">
    <source>
        <dbReference type="ARBA" id="ARBA00022737"/>
    </source>
</evidence>
<gene>
    <name evidence="5" type="ORF">WR25_13896</name>
</gene>
<evidence type="ECO:0000256" key="1">
    <source>
        <dbReference type="ARBA" id="ARBA00004496"/>
    </source>
</evidence>
<comment type="subcellular location">
    <subcellularLocation>
        <location evidence="1">Cytoplasm</location>
    </subcellularLocation>
</comment>
<sequence>MFLVKQWRKIESLARMSNMSQEDVATGLRTVQQGLEALKEEHQTISNTLETSIKGVRPDEAPLPREKFNQINENLSSIIAGCEETTVII</sequence>
<reference evidence="5 6" key="1">
    <citation type="journal article" date="2017" name="Curr. Biol.">
        <title>Genome architecture and evolution of a unichromosomal asexual nematode.</title>
        <authorList>
            <person name="Fradin H."/>
            <person name="Zegar C."/>
            <person name="Gutwein M."/>
            <person name="Lucas J."/>
            <person name="Kovtun M."/>
            <person name="Corcoran D."/>
            <person name="Baugh L.R."/>
            <person name="Kiontke K."/>
            <person name="Gunsalus K."/>
            <person name="Fitch D.H."/>
            <person name="Piano F."/>
        </authorList>
    </citation>
    <scope>NUCLEOTIDE SEQUENCE [LARGE SCALE GENOMIC DNA]</scope>
    <source>
        <strain evidence="5">PF1309</strain>
    </source>
</reference>
<dbReference type="GO" id="GO:0019894">
    <property type="term" value="F:kinesin binding"/>
    <property type="evidence" value="ECO:0007669"/>
    <property type="project" value="TreeGrafter"/>
</dbReference>
<keyword evidence="2" id="KW-0963">Cytoplasm</keyword>
<dbReference type="GO" id="GO:0007018">
    <property type="term" value="P:microtubule-based movement"/>
    <property type="evidence" value="ECO:0007669"/>
    <property type="project" value="TreeGrafter"/>
</dbReference>
<evidence type="ECO:0000313" key="5">
    <source>
        <dbReference type="EMBL" id="PAV93116.1"/>
    </source>
</evidence>
<evidence type="ECO:0000256" key="2">
    <source>
        <dbReference type="ARBA" id="ARBA00022490"/>
    </source>
</evidence>
<dbReference type="PANTHER" id="PTHR45783">
    <property type="entry name" value="KINESIN LIGHT CHAIN"/>
    <property type="match status" value="1"/>
</dbReference>
<dbReference type="PANTHER" id="PTHR45783:SF3">
    <property type="entry name" value="KINESIN LIGHT CHAIN"/>
    <property type="match status" value="1"/>
</dbReference>
<dbReference type="STRING" id="2018661.A0A2A2M3V2"/>
<protein>
    <submittedName>
        <fullName evidence="5">Uncharacterized protein</fullName>
    </submittedName>
</protein>
<dbReference type="Proteomes" id="UP000218231">
    <property type="component" value="Unassembled WGS sequence"/>
</dbReference>
<comment type="caution">
    <text evidence="5">The sequence shown here is derived from an EMBL/GenBank/DDBJ whole genome shotgun (WGS) entry which is preliminary data.</text>
</comment>
<evidence type="ECO:0000313" key="6">
    <source>
        <dbReference type="Proteomes" id="UP000218231"/>
    </source>
</evidence>
<evidence type="ECO:0000256" key="4">
    <source>
        <dbReference type="ARBA" id="ARBA00022803"/>
    </source>
</evidence>
<dbReference type="EMBL" id="LIAE01005708">
    <property type="protein sequence ID" value="PAV93116.1"/>
    <property type="molecule type" value="Genomic_DNA"/>
</dbReference>
<keyword evidence="4" id="KW-0802">TPR repeat</keyword>
<dbReference type="GO" id="GO:0005737">
    <property type="term" value="C:cytoplasm"/>
    <property type="evidence" value="ECO:0007669"/>
    <property type="project" value="UniProtKB-SubCell"/>
</dbReference>
<keyword evidence="6" id="KW-1185">Reference proteome</keyword>